<keyword evidence="2" id="KW-1185">Reference proteome</keyword>
<reference evidence="1 2" key="1">
    <citation type="journal article" date="2011" name="J. Bacteriol.">
        <title>Complete Genome Sequence of the Aerobic Marine Methanotroph Methylomonas methanica MC09.</title>
        <authorList>
            <person name="Boden R."/>
            <person name="Cunliffe M."/>
            <person name="Scanlan J."/>
            <person name="Moussard H."/>
            <person name="Kits K.D."/>
            <person name="Klotz M.G."/>
            <person name="Jetten M.S."/>
            <person name="Vuilleumier S."/>
            <person name="Han J."/>
            <person name="Peters L."/>
            <person name="Mikhailova N."/>
            <person name="Teshima H."/>
            <person name="Tapia R."/>
            <person name="Kyrpides N."/>
            <person name="Ivanova N."/>
            <person name="Pagani I."/>
            <person name="Cheng J.F."/>
            <person name="Goodwin L."/>
            <person name="Han C."/>
            <person name="Hauser L."/>
            <person name="Land M.L."/>
            <person name="Lapidus A."/>
            <person name="Lucas S."/>
            <person name="Pitluck S."/>
            <person name="Woyke T."/>
            <person name="Stein L."/>
            <person name="Murrell J.C."/>
        </authorList>
    </citation>
    <scope>NUCLEOTIDE SEQUENCE [LARGE SCALE GENOMIC DNA]</scope>
    <source>
        <strain evidence="1 2">MC09</strain>
    </source>
</reference>
<dbReference type="eggNOG" id="ENOG5031MYD">
    <property type="taxonomic scope" value="Bacteria"/>
</dbReference>
<dbReference type="OrthoDB" id="5571268at2"/>
<evidence type="ECO:0000313" key="1">
    <source>
        <dbReference type="EMBL" id="AEF99028.1"/>
    </source>
</evidence>
<organism evidence="1 2">
    <name type="scientific">Methylomonas methanica (strain DSM 25384 / MC09)</name>
    <dbReference type="NCBI Taxonomy" id="857087"/>
    <lineage>
        <taxon>Bacteria</taxon>
        <taxon>Pseudomonadati</taxon>
        <taxon>Pseudomonadota</taxon>
        <taxon>Gammaproteobacteria</taxon>
        <taxon>Methylococcales</taxon>
        <taxon>Methylococcaceae</taxon>
        <taxon>Methylomonas</taxon>
    </lineage>
</organism>
<dbReference type="EMBL" id="CP002738">
    <property type="protein sequence ID" value="AEF99028.1"/>
    <property type="molecule type" value="Genomic_DNA"/>
</dbReference>
<evidence type="ECO:0008006" key="3">
    <source>
        <dbReference type="Google" id="ProtNLM"/>
    </source>
</evidence>
<dbReference type="RefSeq" id="WP_013817299.1">
    <property type="nucleotide sequence ID" value="NC_015572.1"/>
</dbReference>
<name>G0A396_METMM</name>
<protein>
    <recommendedName>
        <fullName evidence="3">Phosphoribosyl-ATP pyrophosphohydrolase</fullName>
    </recommendedName>
</protein>
<dbReference type="HOGENOM" id="CLU_1487400_0_0_6"/>
<dbReference type="AlphaFoldDB" id="G0A396"/>
<dbReference type="Proteomes" id="UP000008888">
    <property type="component" value="Chromosome"/>
</dbReference>
<reference evidence="2" key="3">
    <citation type="submission" date="2011-05" db="EMBL/GenBank/DDBJ databases">
        <title>Complete sequence of Methylomonas methanica MC09.</title>
        <authorList>
            <consortium name="US DOE Joint Genome Institute"/>
            <person name="Lucas S."/>
            <person name="Han J."/>
            <person name="Lapidus A."/>
            <person name="Cheng J.-F."/>
            <person name="Goodwin L."/>
            <person name="Pitluck S."/>
            <person name="Peters L."/>
            <person name="Mikhailova N."/>
            <person name="Teshima H."/>
            <person name="Han C."/>
            <person name="Tapia R."/>
            <person name="Land M."/>
            <person name="Hauser L."/>
            <person name="Kyrpides N."/>
            <person name="Ivanova N."/>
            <person name="Pagani I."/>
            <person name="Stein L."/>
            <person name="Woyke T."/>
        </authorList>
    </citation>
    <scope>NUCLEOTIDE SEQUENCE [LARGE SCALE GENOMIC DNA]</scope>
    <source>
        <strain evidence="2">MC09</strain>
    </source>
</reference>
<dbReference type="InterPro" id="IPR033653">
    <property type="entry name" value="NTP-PPase_DR2231-like"/>
</dbReference>
<dbReference type="KEGG" id="mmt:Metme_0584"/>
<reference key="2">
    <citation type="submission" date="2011-05" db="EMBL/GenBank/DDBJ databases">
        <title>Complete genome sequence of the aerobic marine methanotroph Methylomonas methanica MC09.</title>
        <authorList>
            <person name="Boden R."/>
            <person name="Cunliffe M."/>
            <person name="Scanlan J."/>
            <person name="Moussard H."/>
            <person name="Kits K.D."/>
            <person name="Klotz M."/>
            <person name="Jetten M."/>
            <person name="Vuilleumier S."/>
            <person name="Han J."/>
            <person name="Peters L."/>
            <person name="Mikhailova N."/>
            <person name="Teshima H."/>
            <person name="Tapia R."/>
            <person name="Kyrpides N."/>
            <person name="Ivanova N."/>
            <person name="Pagani I."/>
            <person name="Cheng J.-F."/>
            <person name="Goodwin L."/>
            <person name="Han C."/>
            <person name="Hauser L."/>
            <person name="Land M."/>
            <person name="Lapidus A."/>
            <person name="Lucas S."/>
            <person name="Pitluck S."/>
            <person name="Woyke T."/>
            <person name="Stein L.Y."/>
            <person name="Murrell C."/>
        </authorList>
    </citation>
    <scope>NUCLEOTIDE SEQUENCE</scope>
    <source>
        <strain>MC09</strain>
    </source>
</reference>
<dbReference type="STRING" id="857087.Metme_0584"/>
<gene>
    <name evidence="1" type="ordered locus">Metme_0584</name>
</gene>
<accession>G0A396</accession>
<evidence type="ECO:0000313" key="2">
    <source>
        <dbReference type="Proteomes" id="UP000008888"/>
    </source>
</evidence>
<proteinExistence type="predicted"/>
<dbReference type="CDD" id="cd11530">
    <property type="entry name" value="NTP-PPase_DR2231_like"/>
    <property type="match status" value="1"/>
</dbReference>
<sequence length="181" mass="19912">MNKHLLLVRTFHDQFGIEQPEYPETTHLSDMDIVMRQALLMDCGSETFKAITGGDLAKILAGLVDLAYNALAAIACRGDDVVSTSVAWRQDGSVLSVMRVLADKINNCSSGESIHYSALYNICEQLARGFINADFDKAFNMVHANLLHSGRSTADAGRDYDQRIAKETLPQAPDLSEALYE</sequence>